<dbReference type="FunFam" id="3.20.20.450:FF:000001">
    <property type="entry name" value="Cyclic di-GMP phosphodiesterase yahA"/>
    <property type="match status" value="1"/>
</dbReference>
<dbReference type="SUPFAM" id="SSF55073">
    <property type="entry name" value="Nucleotide cyclase"/>
    <property type="match status" value="1"/>
</dbReference>
<keyword evidence="7" id="KW-1185">Reference proteome</keyword>
<gene>
    <name evidence="6" type="ORF">EES38_00535</name>
</gene>
<comment type="caution">
    <text evidence="6">The sequence shown here is derived from an EMBL/GenBank/DDBJ whole genome shotgun (WGS) entry which is preliminary data.</text>
</comment>
<evidence type="ECO:0000313" key="7">
    <source>
        <dbReference type="Proteomes" id="UP000281112"/>
    </source>
</evidence>
<keyword evidence="2" id="KW-0973">c-di-GMP</keyword>
<feature type="domain" description="EAL" evidence="4">
    <location>
        <begin position="470"/>
        <end position="724"/>
    </location>
</feature>
<dbReference type="SUPFAM" id="SSF55785">
    <property type="entry name" value="PYP-like sensor domain (PAS domain)"/>
    <property type="match status" value="2"/>
</dbReference>
<dbReference type="Pfam" id="PF00990">
    <property type="entry name" value="GGDEF"/>
    <property type="match status" value="1"/>
</dbReference>
<dbReference type="SMART" id="SM00091">
    <property type="entry name" value="PAS"/>
    <property type="match status" value="2"/>
</dbReference>
<dbReference type="CDD" id="cd01949">
    <property type="entry name" value="GGDEF"/>
    <property type="match status" value="1"/>
</dbReference>
<dbReference type="PANTHER" id="PTHR44757">
    <property type="entry name" value="DIGUANYLATE CYCLASE DGCP"/>
    <property type="match status" value="1"/>
</dbReference>
<dbReference type="PROSITE" id="PS50887">
    <property type="entry name" value="GGDEF"/>
    <property type="match status" value="1"/>
</dbReference>
<evidence type="ECO:0000259" key="3">
    <source>
        <dbReference type="PROSITE" id="PS50112"/>
    </source>
</evidence>
<dbReference type="InterPro" id="IPR000014">
    <property type="entry name" value="PAS"/>
</dbReference>
<dbReference type="GO" id="GO:0006355">
    <property type="term" value="P:regulation of DNA-templated transcription"/>
    <property type="evidence" value="ECO:0007669"/>
    <property type="project" value="InterPro"/>
</dbReference>
<dbReference type="Pfam" id="PF00989">
    <property type="entry name" value="PAS"/>
    <property type="match status" value="1"/>
</dbReference>
<dbReference type="Gene3D" id="3.30.450.20">
    <property type="entry name" value="PAS domain"/>
    <property type="match status" value="2"/>
</dbReference>
<dbReference type="RefSeq" id="WP_124935221.1">
    <property type="nucleotide sequence ID" value="NZ_RJVQ01000001.1"/>
</dbReference>
<dbReference type="SUPFAM" id="SSF141868">
    <property type="entry name" value="EAL domain-like"/>
    <property type="match status" value="1"/>
</dbReference>
<dbReference type="InterPro" id="IPR000160">
    <property type="entry name" value="GGDEF_dom"/>
</dbReference>
<organism evidence="6 7">
    <name type="scientific">Vibrio viridaestus</name>
    <dbReference type="NCBI Taxonomy" id="2487322"/>
    <lineage>
        <taxon>Bacteria</taxon>
        <taxon>Pseudomonadati</taxon>
        <taxon>Pseudomonadota</taxon>
        <taxon>Gammaproteobacteria</taxon>
        <taxon>Vibrionales</taxon>
        <taxon>Vibrionaceae</taxon>
        <taxon>Vibrio</taxon>
    </lineage>
</organism>
<protein>
    <recommendedName>
        <fullName evidence="1">cyclic-guanylate-specific phosphodiesterase</fullName>
        <ecNumber evidence="1">3.1.4.52</ecNumber>
    </recommendedName>
</protein>
<evidence type="ECO:0000256" key="2">
    <source>
        <dbReference type="ARBA" id="ARBA00022636"/>
    </source>
</evidence>
<dbReference type="InterPro" id="IPR035919">
    <property type="entry name" value="EAL_sf"/>
</dbReference>
<proteinExistence type="predicted"/>
<dbReference type="InterPro" id="IPR052155">
    <property type="entry name" value="Biofilm_reg_signaling"/>
</dbReference>
<evidence type="ECO:0000259" key="5">
    <source>
        <dbReference type="PROSITE" id="PS50887"/>
    </source>
</evidence>
<dbReference type="InterPro" id="IPR029787">
    <property type="entry name" value="Nucleotide_cyclase"/>
</dbReference>
<dbReference type="InterPro" id="IPR013767">
    <property type="entry name" value="PAS_fold"/>
</dbReference>
<dbReference type="AlphaFoldDB" id="A0A3N9TJR3"/>
<dbReference type="SMART" id="SM00052">
    <property type="entry name" value="EAL"/>
    <property type="match status" value="1"/>
</dbReference>
<dbReference type="PANTHER" id="PTHR44757:SF2">
    <property type="entry name" value="BIOFILM ARCHITECTURE MAINTENANCE PROTEIN MBAA"/>
    <property type="match status" value="1"/>
</dbReference>
<dbReference type="NCBIfam" id="TIGR00254">
    <property type="entry name" value="GGDEF"/>
    <property type="match status" value="1"/>
</dbReference>
<dbReference type="Pfam" id="PF13426">
    <property type="entry name" value="PAS_9"/>
    <property type="match status" value="1"/>
</dbReference>
<evidence type="ECO:0000256" key="1">
    <source>
        <dbReference type="ARBA" id="ARBA00012282"/>
    </source>
</evidence>
<dbReference type="InterPro" id="IPR001633">
    <property type="entry name" value="EAL_dom"/>
</dbReference>
<dbReference type="EMBL" id="RJVQ01000001">
    <property type="protein sequence ID" value="RQW64569.1"/>
    <property type="molecule type" value="Genomic_DNA"/>
</dbReference>
<reference evidence="6 7" key="1">
    <citation type="submission" date="2018-11" db="EMBL/GenBank/DDBJ databases">
        <title>Vibrio LJC006 sp. nov., isolated from seawater during the bloom of the enteromorpha.</title>
        <authorList>
            <person name="Liang J."/>
        </authorList>
    </citation>
    <scope>NUCLEOTIDE SEQUENCE [LARGE SCALE GENOMIC DNA]</scope>
    <source>
        <strain evidence="6 7">LJC006</strain>
    </source>
</reference>
<dbReference type="Proteomes" id="UP000281112">
    <property type="component" value="Unassembled WGS sequence"/>
</dbReference>
<dbReference type="NCBIfam" id="TIGR00229">
    <property type="entry name" value="sensory_box"/>
    <property type="match status" value="2"/>
</dbReference>
<evidence type="ECO:0000313" key="6">
    <source>
        <dbReference type="EMBL" id="RQW64569.1"/>
    </source>
</evidence>
<dbReference type="CDD" id="cd01948">
    <property type="entry name" value="EAL"/>
    <property type="match status" value="1"/>
</dbReference>
<feature type="domain" description="PAS" evidence="3">
    <location>
        <begin position="39"/>
        <end position="87"/>
    </location>
</feature>
<dbReference type="CDD" id="cd00130">
    <property type="entry name" value="PAS"/>
    <property type="match status" value="2"/>
</dbReference>
<dbReference type="GO" id="GO:0071111">
    <property type="term" value="F:cyclic-guanylate-specific phosphodiesterase activity"/>
    <property type="evidence" value="ECO:0007669"/>
    <property type="project" value="UniProtKB-EC"/>
</dbReference>
<dbReference type="SMART" id="SM00267">
    <property type="entry name" value="GGDEF"/>
    <property type="match status" value="1"/>
</dbReference>
<dbReference type="PROSITE" id="PS50883">
    <property type="entry name" value="EAL"/>
    <property type="match status" value="1"/>
</dbReference>
<dbReference type="OrthoDB" id="1316910at2"/>
<dbReference type="PROSITE" id="PS50112">
    <property type="entry name" value="PAS"/>
    <property type="match status" value="1"/>
</dbReference>
<name>A0A3N9TJR3_9VIBR</name>
<feature type="domain" description="GGDEF" evidence="5">
    <location>
        <begin position="328"/>
        <end position="461"/>
    </location>
</feature>
<accession>A0A3N9TJR3</accession>
<sequence>MVKRCDKSDWKSQREQIIGLGDRSVRKNYYPQLKKNVERVERFRKLLDFSSDSVMLVKLPHGEICDVNKATQTLLHLSNEDIIGKTLRQIEGKSQNDIVQQMVPLLERVSFPEDNEKDVVTELSYRDGSKDHSVCWIELAIRKAKVEMDEYLIVVGRDITERKNNEEVLKVLLNEKEALLDNALIGMAWIRDRTIISCNKKLDEMLGFKHETAVGKSTRILYESDDTYSDFGVEAYRALALGEAFTGTIKLARVDGDSIWCQLTGNAIDPAHPQDGSVWIFNDVNEHMLTQEKAVFLSQHDSLTHLPNHRLFEDRLIQAIASADKNRPCVAVINLDIDRFKNVNDLLGYNGGNELLIEVAKRLETTIGDQATICRQGGDEFLFLVNRLHDAEACLPMLSQIFSTFNADFHINRQELSLTCSLGVSIYPQDGHDFATLLNNADIAMYKAKDSGRNSYQFFSADMNSVAEETLTIAFGLHKALEQHQFELHYQPQIDIASGKLIGAEALLRWKHPELGLIPPNKFIPVAEDTGMIISIGKWVIEEACREVKTWSDMGLAEPVVAVNLSAIQFTNDDIETTVRNAIVTSGIRPEMLELELTESIIIRDAENVLAKVKRLQLMGCKLSIDDFGTGYSSLAYLKRFAVDKLKIDQAFVRELHQNQDDAVIVRTIIQMANSLGLKTIAEGIETQEVLDLLKLYRCDEAQGYFIARPMPSEEFVMFMRKYLA</sequence>
<dbReference type="Gene3D" id="3.30.70.270">
    <property type="match status" value="1"/>
</dbReference>
<dbReference type="EC" id="3.1.4.52" evidence="1"/>
<dbReference type="InterPro" id="IPR035965">
    <property type="entry name" value="PAS-like_dom_sf"/>
</dbReference>
<dbReference type="Gene3D" id="3.20.20.450">
    <property type="entry name" value="EAL domain"/>
    <property type="match status" value="1"/>
</dbReference>
<dbReference type="Pfam" id="PF00563">
    <property type="entry name" value="EAL"/>
    <property type="match status" value="1"/>
</dbReference>
<evidence type="ECO:0000259" key="4">
    <source>
        <dbReference type="PROSITE" id="PS50883"/>
    </source>
</evidence>
<dbReference type="InterPro" id="IPR043128">
    <property type="entry name" value="Rev_trsase/Diguanyl_cyclase"/>
</dbReference>